<dbReference type="InterPro" id="IPR022604">
    <property type="entry name" value="DUF2955"/>
</dbReference>
<keyword evidence="2 5" id="KW-0812">Transmembrane</keyword>
<feature type="transmembrane region" description="Helical" evidence="5">
    <location>
        <begin position="297"/>
        <end position="313"/>
    </location>
</feature>
<evidence type="ECO:0000256" key="4">
    <source>
        <dbReference type="ARBA" id="ARBA00023136"/>
    </source>
</evidence>
<evidence type="ECO:0000313" key="7">
    <source>
        <dbReference type="EMBL" id="GGZ48800.1"/>
    </source>
</evidence>
<dbReference type="RefSeq" id="WP_007984830.1">
    <property type="nucleotide sequence ID" value="NZ_BMZC01000001.1"/>
</dbReference>
<feature type="transmembrane region" description="Helical" evidence="5">
    <location>
        <begin position="102"/>
        <end position="118"/>
    </location>
</feature>
<dbReference type="Pfam" id="PF11168">
    <property type="entry name" value="DUF2955"/>
    <property type="match status" value="1"/>
</dbReference>
<dbReference type="InterPro" id="IPR016926">
    <property type="entry name" value="UCP029594"/>
</dbReference>
<feature type="transmembrane region" description="Helical" evidence="5">
    <location>
        <begin position="243"/>
        <end position="262"/>
    </location>
</feature>
<feature type="transmembrane region" description="Helical" evidence="5">
    <location>
        <begin position="268"/>
        <end position="285"/>
    </location>
</feature>
<dbReference type="GO" id="GO:0016020">
    <property type="term" value="C:membrane"/>
    <property type="evidence" value="ECO:0007669"/>
    <property type="project" value="UniProtKB-SubCell"/>
</dbReference>
<evidence type="ECO:0000256" key="2">
    <source>
        <dbReference type="ARBA" id="ARBA00022692"/>
    </source>
</evidence>
<name>A0A8H9I751_9ALTE</name>
<comment type="subcellular location">
    <subcellularLocation>
        <location evidence="1">Membrane</location>
        <topology evidence="1">Multi-pass membrane protein</topology>
    </subcellularLocation>
</comment>
<feature type="transmembrane region" description="Helical" evidence="5">
    <location>
        <begin position="51"/>
        <end position="72"/>
    </location>
</feature>
<accession>A0A8H9I751</accession>
<dbReference type="Proteomes" id="UP000622604">
    <property type="component" value="Unassembled WGS sequence"/>
</dbReference>
<evidence type="ECO:0000259" key="6">
    <source>
        <dbReference type="Pfam" id="PF13515"/>
    </source>
</evidence>
<comment type="caution">
    <text evidence="7">The sequence shown here is derived from an EMBL/GenBank/DDBJ whole genome shotgun (WGS) entry which is preliminary data.</text>
</comment>
<dbReference type="Pfam" id="PF13515">
    <property type="entry name" value="FUSC_2"/>
    <property type="match status" value="1"/>
</dbReference>
<reference evidence="7" key="1">
    <citation type="journal article" date="2014" name="Int. J. Syst. Evol. Microbiol.">
        <title>Complete genome sequence of Corynebacterium casei LMG S-19264T (=DSM 44701T), isolated from a smear-ripened cheese.</title>
        <authorList>
            <consortium name="US DOE Joint Genome Institute (JGI-PGF)"/>
            <person name="Walter F."/>
            <person name="Albersmeier A."/>
            <person name="Kalinowski J."/>
            <person name="Ruckert C."/>
        </authorList>
    </citation>
    <scope>NUCLEOTIDE SEQUENCE</scope>
    <source>
        <strain evidence="7">KCTC 32337</strain>
    </source>
</reference>
<reference evidence="7" key="2">
    <citation type="submission" date="2020-09" db="EMBL/GenBank/DDBJ databases">
        <authorList>
            <person name="Sun Q."/>
            <person name="Kim S."/>
        </authorList>
    </citation>
    <scope>NUCLEOTIDE SEQUENCE</scope>
    <source>
        <strain evidence="7">KCTC 32337</strain>
    </source>
</reference>
<organism evidence="7 8">
    <name type="scientific">Paraglaciecola chathamensis</name>
    <dbReference type="NCBI Taxonomy" id="368405"/>
    <lineage>
        <taxon>Bacteria</taxon>
        <taxon>Pseudomonadati</taxon>
        <taxon>Pseudomonadota</taxon>
        <taxon>Gammaproteobacteria</taxon>
        <taxon>Alteromonadales</taxon>
        <taxon>Alteromonadaceae</taxon>
        <taxon>Paraglaciecola</taxon>
    </lineage>
</organism>
<evidence type="ECO:0000256" key="5">
    <source>
        <dbReference type="SAM" id="Phobius"/>
    </source>
</evidence>
<feature type="transmembrane region" description="Helical" evidence="5">
    <location>
        <begin position="195"/>
        <end position="214"/>
    </location>
</feature>
<evidence type="ECO:0000313" key="8">
    <source>
        <dbReference type="Proteomes" id="UP000622604"/>
    </source>
</evidence>
<dbReference type="AlphaFoldDB" id="A0A8H9I751"/>
<keyword evidence="3 5" id="KW-1133">Transmembrane helix</keyword>
<proteinExistence type="predicted"/>
<gene>
    <name evidence="7" type="ORF">GCM10011274_03420</name>
</gene>
<dbReference type="EMBL" id="BMZC01000001">
    <property type="protein sequence ID" value="GGZ48800.1"/>
    <property type="molecule type" value="Genomic_DNA"/>
</dbReference>
<feature type="transmembrane region" description="Helical" evidence="5">
    <location>
        <begin position="79"/>
        <end position="96"/>
    </location>
</feature>
<feature type="transmembrane region" description="Helical" evidence="5">
    <location>
        <begin position="153"/>
        <end position="174"/>
    </location>
</feature>
<evidence type="ECO:0000256" key="3">
    <source>
        <dbReference type="ARBA" id="ARBA00022989"/>
    </source>
</evidence>
<keyword evidence="4 5" id="KW-0472">Membrane</keyword>
<feature type="domain" description="Integral membrane bound transporter" evidence="6">
    <location>
        <begin position="207"/>
        <end position="339"/>
    </location>
</feature>
<sequence>MLKPQLKLPFIRKGSVSKPAHRGLTANEVRQCLRVAFGAALGFTISKVMGWNYGTFFTVYPMLLLGLVPVLNSHIIRQFLANAALVTAFVFVVQGMFGDQPIPMTIAVIMIFAFMFSCMSKGANFLFGAVGMVGLSMQLHFASYSSASVSDLVMSNVAASLLTILLAMLMHFIFPDVEARAKPPVITKPDSNRRHEVILATTVATLSFIVFQVLDLQDSLSAQVSSVLILFPLNWYGAGRSALNRAIGTLIGCNIGLAWQFILLDHSGILWFVSIALWISVMLFARYHMLEGGGSGAGFGAMTTMGILFGQYLTPQQDLVYNALYRFTSVTVSVVLTLMAVYGMHRLLNKFANTRFIIPTPVNNK</sequence>
<dbReference type="InterPro" id="IPR049453">
    <property type="entry name" value="Memb_transporter_dom"/>
</dbReference>
<dbReference type="PIRSF" id="PIRSF029594">
    <property type="entry name" value="UCP029594"/>
    <property type="match status" value="1"/>
</dbReference>
<evidence type="ECO:0000256" key="1">
    <source>
        <dbReference type="ARBA" id="ARBA00004141"/>
    </source>
</evidence>
<protein>
    <recommendedName>
        <fullName evidence="6">Integral membrane bound transporter domain-containing protein</fullName>
    </recommendedName>
</protein>
<feature type="transmembrane region" description="Helical" evidence="5">
    <location>
        <begin position="325"/>
        <end position="345"/>
    </location>
</feature>
<feature type="transmembrane region" description="Helical" evidence="5">
    <location>
        <begin position="125"/>
        <end position="147"/>
    </location>
</feature>
<feature type="transmembrane region" description="Helical" evidence="5">
    <location>
        <begin position="220"/>
        <end position="236"/>
    </location>
</feature>